<dbReference type="OrthoDB" id="5525823at2"/>
<dbReference type="STRING" id="1192034.CAP_2479"/>
<feature type="signal peptide" evidence="2">
    <location>
        <begin position="1"/>
        <end position="27"/>
    </location>
</feature>
<feature type="compositionally biased region" description="Gly residues" evidence="1">
    <location>
        <begin position="44"/>
        <end position="70"/>
    </location>
</feature>
<gene>
    <name evidence="3" type="ORF">CAP_2479</name>
</gene>
<feature type="region of interest" description="Disordered" evidence="1">
    <location>
        <begin position="99"/>
        <end position="126"/>
    </location>
</feature>
<proteinExistence type="predicted"/>
<keyword evidence="2" id="KW-0732">Signal</keyword>
<evidence type="ECO:0000256" key="1">
    <source>
        <dbReference type="SAM" id="MobiDB-lite"/>
    </source>
</evidence>
<comment type="caution">
    <text evidence="3">The sequence shown here is derived from an EMBL/GenBank/DDBJ whole genome shotgun (WGS) entry which is preliminary data.</text>
</comment>
<protein>
    <submittedName>
        <fullName evidence="3">Uncharacterized protein</fullName>
    </submittedName>
</protein>
<keyword evidence="4" id="KW-1185">Reference proteome</keyword>
<dbReference type="EMBL" id="ASRX01000019">
    <property type="protein sequence ID" value="EYF06019.1"/>
    <property type="molecule type" value="Genomic_DNA"/>
</dbReference>
<organism evidence="3 4">
    <name type="scientific">Chondromyces apiculatus DSM 436</name>
    <dbReference type="NCBI Taxonomy" id="1192034"/>
    <lineage>
        <taxon>Bacteria</taxon>
        <taxon>Pseudomonadati</taxon>
        <taxon>Myxococcota</taxon>
        <taxon>Polyangia</taxon>
        <taxon>Polyangiales</taxon>
        <taxon>Polyangiaceae</taxon>
        <taxon>Chondromyces</taxon>
    </lineage>
</organism>
<feature type="compositionally biased region" description="Polar residues" evidence="1">
    <location>
        <begin position="99"/>
        <end position="114"/>
    </location>
</feature>
<accession>A0A017T9V6</accession>
<feature type="compositionally biased region" description="Low complexity" evidence="1">
    <location>
        <begin position="29"/>
        <end position="43"/>
    </location>
</feature>
<dbReference type="AlphaFoldDB" id="A0A017T9V6"/>
<feature type="chain" id="PRO_5001497036" evidence="2">
    <location>
        <begin position="28"/>
        <end position="126"/>
    </location>
</feature>
<sequence length="126" mass="12116">MNYRARFPAKLGAFLLVAMVWPGCDCGGDETTTSSTGTTTSTNEGGGGEGGASTGGGGGAGGGGGQGGGVVAVQGAPATETVSAGRFVKSPNYSMVFTLGQPTQNQGKSTSPSYRMQGGVVGASGN</sequence>
<dbReference type="Proteomes" id="UP000019678">
    <property type="component" value="Unassembled WGS sequence"/>
</dbReference>
<evidence type="ECO:0000313" key="3">
    <source>
        <dbReference type="EMBL" id="EYF06019.1"/>
    </source>
</evidence>
<name>A0A017T9V6_9BACT</name>
<feature type="region of interest" description="Disordered" evidence="1">
    <location>
        <begin position="28"/>
        <end position="72"/>
    </location>
</feature>
<reference evidence="3 4" key="1">
    <citation type="submission" date="2013-05" db="EMBL/GenBank/DDBJ databases">
        <title>Genome assembly of Chondromyces apiculatus DSM 436.</title>
        <authorList>
            <person name="Sharma G."/>
            <person name="Khatri I."/>
            <person name="Kaur C."/>
            <person name="Mayilraj S."/>
            <person name="Subramanian S."/>
        </authorList>
    </citation>
    <scope>NUCLEOTIDE SEQUENCE [LARGE SCALE GENOMIC DNA]</scope>
    <source>
        <strain evidence="3 4">DSM 436</strain>
    </source>
</reference>
<evidence type="ECO:0000256" key="2">
    <source>
        <dbReference type="SAM" id="SignalP"/>
    </source>
</evidence>
<evidence type="ECO:0000313" key="4">
    <source>
        <dbReference type="Proteomes" id="UP000019678"/>
    </source>
</evidence>